<organism evidence="1 2">
    <name type="scientific">Escallonia rubra</name>
    <dbReference type="NCBI Taxonomy" id="112253"/>
    <lineage>
        <taxon>Eukaryota</taxon>
        <taxon>Viridiplantae</taxon>
        <taxon>Streptophyta</taxon>
        <taxon>Embryophyta</taxon>
        <taxon>Tracheophyta</taxon>
        <taxon>Spermatophyta</taxon>
        <taxon>Magnoliopsida</taxon>
        <taxon>eudicotyledons</taxon>
        <taxon>Gunneridae</taxon>
        <taxon>Pentapetalae</taxon>
        <taxon>asterids</taxon>
        <taxon>campanulids</taxon>
        <taxon>Escalloniales</taxon>
        <taxon>Escalloniaceae</taxon>
        <taxon>Escallonia</taxon>
    </lineage>
</organism>
<sequence length="66" mass="7022">MREYFVRRSDGCEDPNLHMGRKAFITALLLGVTSPAGNRTRLLAGAMASSVASLAVAKPPDNSGKF</sequence>
<dbReference type="AlphaFoldDB" id="A0AA88RK72"/>
<gene>
    <name evidence="1" type="ORF">RJ640_003795</name>
</gene>
<keyword evidence="2" id="KW-1185">Reference proteome</keyword>
<evidence type="ECO:0000313" key="2">
    <source>
        <dbReference type="Proteomes" id="UP001187471"/>
    </source>
</evidence>
<comment type="caution">
    <text evidence="1">The sequence shown here is derived from an EMBL/GenBank/DDBJ whole genome shotgun (WGS) entry which is preliminary data.</text>
</comment>
<accession>A0AA88RK72</accession>
<name>A0AA88RK72_9ASTE</name>
<protein>
    <submittedName>
        <fullName evidence="1">Uncharacterized protein</fullName>
    </submittedName>
</protein>
<evidence type="ECO:0000313" key="1">
    <source>
        <dbReference type="EMBL" id="KAK2990727.1"/>
    </source>
</evidence>
<proteinExistence type="predicted"/>
<dbReference type="Proteomes" id="UP001187471">
    <property type="component" value="Unassembled WGS sequence"/>
</dbReference>
<reference evidence="1" key="1">
    <citation type="submission" date="2022-12" db="EMBL/GenBank/DDBJ databases">
        <title>Draft genome assemblies for two species of Escallonia (Escalloniales).</title>
        <authorList>
            <person name="Chanderbali A."/>
            <person name="Dervinis C."/>
            <person name="Anghel I."/>
            <person name="Soltis D."/>
            <person name="Soltis P."/>
            <person name="Zapata F."/>
        </authorList>
    </citation>
    <scope>NUCLEOTIDE SEQUENCE</scope>
    <source>
        <strain evidence="1">UCBG92.1500</strain>
        <tissue evidence="1">Leaf</tissue>
    </source>
</reference>
<dbReference type="EMBL" id="JAVXUO010000622">
    <property type="protein sequence ID" value="KAK2990727.1"/>
    <property type="molecule type" value="Genomic_DNA"/>
</dbReference>